<organism evidence="1">
    <name type="scientific">Siphoviridae sp. ctfYP22</name>
    <dbReference type="NCBI Taxonomy" id="2827584"/>
    <lineage>
        <taxon>Viruses</taxon>
        <taxon>Duplodnaviria</taxon>
        <taxon>Heunggongvirae</taxon>
        <taxon>Uroviricota</taxon>
        <taxon>Caudoviricetes</taxon>
    </lineage>
</organism>
<proteinExistence type="predicted"/>
<sequence>MANSGEQGLTKSTQYVGASGAGPLILLMSSSARRRTDQSRTIDRYLGGHPTTVVSLW</sequence>
<dbReference type="EMBL" id="BK015856">
    <property type="protein sequence ID" value="DAD69789.1"/>
    <property type="molecule type" value="Genomic_DNA"/>
</dbReference>
<evidence type="ECO:0000313" key="1">
    <source>
        <dbReference type="EMBL" id="DAD69789.1"/>
    </source>
</evidence>
<name>A0A8S5LI72_9CAUD</name>
<accession>A0A8S5LI72</accession>
<protein>
    <submittedName>
        <fullName evidence="1">Uncharacterized protein</fullName>
    </submittedName>
</protein>
<reference evidence="1" key="1">
    <citation type="journal article" date="2021" name="Proc. Natl. Acad. Sci. U.S.A.">
        <title>A Catalog of Tens of Thousands of Viruses from Human Metagenomes Reveals Hidden Associations with Chronic Diseases.</title>
        <authorList>
            <person name="Tisza M.J."/>
            <person name="Buck C.B."/>
        </authorList>
    </citation>
    <scope>NUCLEOTIDE SEQUENCE</scope>
    <source>
        <strain evidence="1">CtfYP22</strain>
    </source>
</reference>